<dbReference type="KEGG" id="vde:111244089"/>
<proteinExistence type="predicted"/>
<reference evidence="2" key="1">
    <citation type="submission" date="2021-01" db="UniProtKB">
        <authorList>
            <consortium name="EnsemblMetazoa"/>
        </authorList>
    </citation>
    <scope>IDENTIFICATION</scope>
</reference>
<dbReference type="Proteomes" id="UP000594260">
    <property type="component" value="Unplaced"/>
</dbReference>
<dbReference type="AlphaFoldDB" id="A0A7M7M9S8"/>
<evidence type="ECO:0000313" key="3">
    <source>
        <dbReference type="Proteomes" id="UP000594260"/>
    </source>
</evidence>
<sequence length="172" mass="18736">MFALMKTSVPVCCVAAVIATFCHITITIAELADSANNNTSSVSSITAPQTSNEALSTTTGVPKPRCPGTCHGSVMSLFCEHVDTMFGCPEGEFCCIRRPTTPTPPTTEAEIPECKGFCIPYFLSGLCYRPARLILRTINCEQETLCCDNTPASLLPILPDDSENEMRRSRFW</sequence>
<name>A0A7M7M9S8_VARDE</name>
<dbReference type="EnsemblMetazoa" id="XM_022790712">
    <property type="protein sequence ID" value="XP_022646447"/>
    <property type="gene ID" value="LOC111244089"/>
</dbReference>
<feature type="domain" description="Protein masquerade clip-domain" evidence="1">
    <location>
        <begin position="65"/>
        <end position="96"/>
    </location>
</feature>
<dbReference type="Pfam" id="PF18398">
    <property type="entry name" value="CLIP_SPH_mas"/>
    <property type="match status" value="2"/>
</dbReference>
<dbReference type="OrthoDB" id="6437225at2759"/>
<dbReference type="InterPro" id="IPR040479">
    <property type="entry name" value="CLIP_SPH_mas"/>
</dbReference>
<evidence type="ECO:0000313" key="2">
    <source>
        <dbReference type="EnsemblMetazoa" id="XP_022646447"/>
    </source>
</evidence>
<dbReference type="GeneID" id="111244089"/>
<feature type="domain" description="Protein masquerade clip-domain" evidence="1">
    <location>
        <begin position="113"/>
        <end position="148"/>
    </location>
</feature>
<protein>
    <recommendedName>
        <fullName evidence="1">Protein masquerade clip-domain domain-containing protein</fullName>
    </recommendedName>
</protein>
<organism evidence="2 3">
    <name type="scientific">Varroa destructor</name>
    <name type="common">Honeybee mite</name>
    <dbReference type="NCBI Taxonomy" id="109461"/>
    <lineage>
        <taxon>Eukaryota</taxon>
        <taxon>Metazoa</taxon>
        <taxon>Ecdysozoa</taxon>
        <taxon>Arthropoda</taxon>
        <taxon>Chelicerata</taxon>
        <taxon>Arachnida</taxon>
        <taxon>Acari</taxon>
        <taxon>Parasitiformes</taxon>
        <taxon>Mesostigmata</taxon>
        <taxon>Gamasina</taxon>
        <taxon>Dermanyssoidea</taxon>
        <taxon>Varroidae</taxon>
        <taxon>Varroa</taxon>
    </lineage>
</organism>
<evidence type="ECO:0000259" key="1">
    <source>
        <dbReference type="Pfam" id="PF18398"/>
    </source>
</evidence>
<dbReference type="InParanoid" id="A0A7M7M9S8"/>
<accession>A0A7M7M9S8</accession>
<keyword evidence="3" id="KW-1185">Reference proteome</keyword>
<dbReference type="RefSeq" id="XP_022646447.1">
    <property type="nucleotide sequence ID" value="XM_022790712.1"/>
</dbReference>